<keyword evidence="5 7" id="KW-0472">Membrane</keyword>
<organism evidence="9 10">
    <name type="scientific">Tetraparma gracilis</name>
    <dbReference type="NCBI Taxonomy" id="2962635"/>
    <lineage>
        <taxon>Eukaryota</taxon>
        <taxon>Sar</taxon>
        <taxon>Stramenopiles</taxon>
        <taxon>Ochrophyta</taxon>
        <taxon>Bolidophyceae</taxon>
        <taxon>Parmales</taxon>
        <taxon>Triparmaceae</taxon>
        <taxon>Tetraparma</taxon>
    </lineage>
</organism>
<comment type="subcellular location">
    <subcellularLocation>
        <location evidence="1">Membrane</location>
    </subcellularLocation>
</comment>
<keyword evidence="10" id="KW-1185">Reference proteome</keyword>
<proteinExistence type="predicted"/>
<evidence type="ECO:0000256" key="6">
    <source>
        <dbReference type="SAM" id="MobiDB-lite"/>
    </source>
</evidence>
<evidence type="ECO:0000256" key="5">
    <source>
        <dbReference type="ARBA" id="ARBA00023136"/>
    </source>
</evidence>
<comment type="caution">
    <text evidence="9">The sequence shown here is derived from an EMBL/GenBank/DDBJ whole genome shotgun (WGS) entry which is preliminary data.</text>
</comment>
<dbReference type="PANTHER" id="PTHR46730:SF1">
    <property type="entry name" value="PLAT DOMAIN-CONTAINING PROTEIN"/>
    <property type="match status" value="1"/>
</dbReference>
<keyword evidence="4 7" id="KW-1133">Transmembrane helix</keyword>
<evidence type="ECO:0000259" key="8">
    <source>
        <dbReference type="PROSITE" id="PS50020"/>
    </source>
</evidence>
<gene>
    <name evidence="9" type="ORF">TeGR_g8763</name>
</gene>
<feature type="transmembrane region" description="Helical" evidence="7">
    <location>
        <begin position="2050"/>
        <end position="2075"/>
    </location>
</feature>
<accession>A0ABQ6MIZ5</accession>
<dbReference type="Pfam" id="PF02010">
    <property type="entry name" value="REJ"/>
    <property type="match status" value="2"/>
</dbReference>
<keyword evidence="3" id="KW-0677">Repeat</keyword>
<evidence type="ECO:0000256" key="7">
    <source>
        <dbReference type="SAM" id="Phobius"/>
    </source>
</evidence>
<feature type="domain" description="WW" evidence="8">
    <location>
        <begin position="2315"/>
        <end position="2343"/>
    </location>
</feature>
<dbReference type="CDD" id="cd00201">
    <property type="entry name" value="WW"/>
    <property type="match status" value="1"/>
</dbReference>
<feature type="transmembrane region" description="Helical" evidence="7">
    <location>
        <begin position="2018"/>
        <end position="2038"/>
    </location>
</feature>
<dbReference type="InterPro" id="IPR001202">
    <property type="entry name" value="WW_dom"/>
</dbReference>
<sequence length="2352" mass="252176">MGWGWAGYCRFAGNGDSEDGSSYGGAIDASGLPIINILKSVFVDNQAEAGGAIRISGVTTARLDALFFEDNEAKKKDSVIQIRSSTIAELGLIFLGVGNEIQDDEEDNKDAWEDLNCGMKNVETWSEASLSTADDGLSFWGISLVSVSVVVGDNFCNFGETGRRYIAVCSTTTFTTSLTTASACSDFNFLYGNIDPCTCIDGYTDSFCETAMDCWASEDPTDDDFDARFYCESTFEDDAAGYPDCKSHCIEINPDTPCFFEPECAVGGEKAGWLGCNAMGVPRCRFCGFGDYFSIVCPPEATESPTPAPSASDPDPDPDFVNPIIALTAPAAASSCADITFDATSSSGSGSASGTFSLVSWESLGSSTNPEAGAIEFRLIRNLLAAASEAGEMRVTLPASAHLFASSNTYGFRLTLRNAFGVTTANEFYVAVSLTPAPGALITSPNLSHYRSSPLSLTVDAEYPSSCESCDDSWCTSEEDDCCAPTIFGAAEPRTCSQGNPVETADEPCGPGWDPDMFPQGLYTCCAPAASPLPSTLSYSWTVTDVTDPENPWEATPSPLSSTSRTFTIPASSSILLPYRSYRIRAQVTSTSVEPSTDSLPTCATATVFGETVADIWPLCAPEGDRDACVDDPNGLVALDTTKDCDSMPGSSGLWDDCNAFDENFNGNAVYIYQLCPRACGMCSAMPSASYEMSSTSDSINIEVPPEPLLVSVAGGDVFTSARNTVTMDASGTTDKDVEVQNLEFAWSVEFTAIPDGPLASAVIKAFMAGPFEEQTTSPTFVLPAGSLPEGTTAVFTLTVTSSYQYYYDANPTDGPWVIKTKTGTASKYVTLDTARKVDSDMPGADLPYPEVTTFTPNGGVIVSPNHPLSASISVADESLQYPLALQWTAEDPDLPWPEVFVGSATFTSAALNIDVIPAATPYVFRLSVTDAIGRSTSSTVTVTKNAPPTMGALMVEPPTGGTAMLTSFELVASMFEDPDLPLTYRFFYASSSTTTTTPLAFESNLNSLSSFLPAGELTIGVEVADAFGSSVSTTTIVKVETAASASSTTSLMKDLIEQGQGKLDGAEMARLINVGIESGGECSPTWMLNKLSSAWAYIGGEGGVSKTKLDLVACSLQLATADGLSSAEANKGFELLGTLVDDSLQSGDVNSVGLLLDSMGNVLPTLPGNGNVTIVDGIIGKLWGRALESGQVIPGMDPLTFGADGIAVTAGAYATTAEGVNVTSSLGSWFHFLPAEGAGESQGEGVNAAIVALDTALVGVKDYEGENTAFVSDGVSVSLKNREGSEGSGLDLSQGVVFSIPFSEGSEALRNGTTLDWYKCALDTGGGVWDVDGCEVLGFTEREITCRCLNFTYGRGAPGSRRLESAGDWSLIDDIGGAFLRASAVLSAPITLEHLEEQLIILTLLGGIYIFYMMVMLRAVVKDRWNVAARHKELLESEFVEKAIRAMRENFLRIELANKNDVIDPNHVGLDVAAGELDRNSSSGSMLSLSPRSMAAKTMASTVRGGQESLAGLDAFTNRRLTRQQLNMSQKYLSRGSTSESFDEENDGDILTFLSTSERRSEERAVKKKISGGYSFDFGDDHTTPGGSGSARNLAPPPAGDVDSDDETTALTQDRLEMAEQAAAVEQEEKLKRFRKNKMAQFWNGIKQEHDFFVVFSGNGGGRRRSTATNNGKNATPASTLFSSAPSDKKTSSAATTKRSTTSSSGGEGGGGSEPRRSSILTGVESMQQKLDTAEAHRAEAHRAEALQDLEEYVNIAHRSTVLLCQFLSFLAMAVFFYEEDESLLSGARWDEIGRADTGKGMRLVSENILEGFVQVLLTFPVTWLLITLFKQLDQAGTAKVLFESRVANDQAKLLHGISQDNPVDLRRSIHEVEGLLRIAERSGSVKQRKQDVMVVKYTLDLLKKQLLRVRQNEKMESDLAMERIVAAARSKAKSLSDVQLLKDIRTAHKLELRRRREVEDVLVKMCSLDSVRQALFLKDRRAMNHMTGRSAGFKRYMYKSFIAEKEGFVPNEVGRFWVWSCETIAFLFIAFLTFYLYKYALVMGQATINWAVGSFALEILISALAVSPMYIFIKVVVMPSLVASLVEVDVKTAQAQYREKMKMKRQKAGLGLGGERRTPNKLMAITENITQRVSRAISLGGAKLPEPVEGSDSFRASQGWEMEGGEGEEGGVQLNPIARRASRAKSGAAAEEGGGGGGEGGGAGDDSSVQTHYDDEGNPYFEDIQTGRVSYSAPGGWYDDRKNDEWDASYDEQTRGHFFVNRRTRRTTWTAKDGTEVDVGRAGHLVDAEAGAKVEGGGGVGAVEGGTGGRVVWDSVEDTNSGETYFVNRNTRATTWTDRRSEGKGWLQNE</sequence>
<feature type="region of interest" description="Disordered" evidence="6">
    <location>
        <begin position="1573"/>
        <end position="1607"/>
    </location>
</feature>
<keyword evidence="2 7" id="KW-0812">Transmembrane</keyword>
<evidence type="ECO:0000313" key="9">
    <source>
        <dbReference type="EMBL" id="GMI27442.1"/>
    </source>
</evidence>
<feature type="transmembrane region" description="Helical" evidence="7">
    <location>
        <begin position="1813"/>
        <end position="1831"/>
    </location>
</feature>
<reference evidence="9 10" key="1">
    <citation type="journal article" date="2023" name="Commun. Biol.">
        <title>Genome analysis of Parmales, the sister group of diatoms, reveals the evolutionary specialization of diatoms from phago-mixotrophs to photoautotrophs.</title>
        <authorList>
            <person name="Ban H."/>
            <person name="Sato S."/>
            <person name="Yoshikawa S."/>
            <person name="Yamada K."/>
            <person name="Nakamura Y."/>
            <person name="Ichinomiya M."/>
            <person name="Sato N."/>
            <person name="Blanc-Mathieu R."/>
            <person name="Endo H."/>
            <person name="Kuwata A."/>
            <person name="Ogata H."/>
        </authorList>
    </citation>
    <scope>NUCLEOTIDE SEQUENCE [LARGE SCALE GENOMIC DNA]</scope>
</reference>
<feature type="transmembrane region" description="Helical" evidence="7">
    <location>
        <begin position="1400"/>
        <end position="1422"/>
    </location>
</feature>
<feature type="compositionally biased region" description="Gly residues" evidence="6">
    <location>
        <begin position="2194"/>
        <end position="2206"/>
    </location>
</feature>
<evidence type="ECO:0000256" key="4">
    <source>
        <dbReference type="ARBA" id="ARBA00022989"/>
    </source>
</evidence>
<dbReference type="InterPro" id="IPR002859">
    <property type="entry name" value="PKD/REJ-like"/>
</dbReference>
<evidence type="ECO:0000256" key="2">
    <source>
        <dbReference type="ARBA" id="ARBA00022692"/>
    </source>
</evidence>
<feature type="compositionally biased region" description="Low complexity" evidence="6">
    <location>
        <begin position="1693"/>
        <end position="1706"/>
    </location>
</feature>
<evidence type="ECO:0000256" key="1">
    <source>
        <dbReference type="ARBA" id="ARBA00004370"/>
    </source>
</evidence>
<feature type="region of interest" description="Disordered" evidence="6">
    <location>
        <begin position="1662"/>
        <end position="1719"/>
    </location>
</feature>
<feature type="region of interest" description="Disordered" evidence="6">
    <location>
        <begin position="2182"/>
        <end position="2226"/>
    </location>
</feature>
<dbReference type="Gene3D" id="2.20.70.10">
    <property type="match status" value="1"/>
</dbReference>
<dbReference type="Proteomes" id="UP001165060">
    <property type="component" value="Unassembled WGS sequence"/>
</dbReference>
<dbReference type="EMBL" id="BRYB01000310">
    <property type="protein sequence ID" value="GMI27442.1"/>
    <property type="molecule type" value="Genomic_DNA"/>
</dbReference>
<feature type="compositionally biased region" description="Polar residues" evidence="6">
    <location>
        <begin position="1668"/>
        <end position="1683"/>
    </location>
</feature>
<dbReference type="PROSITE" id="PS50020">
    <property type="entry name" value="WW_DOMAIN_2"/>
    <property type="match status" value="1"/>
</dbReference>
<dbReference type="PANTHER" id="PTHR46730">
    <property type="entry name" value="POLYCYSTIN-1"/>
    <property type="match status" value="1"/>
</dbReference>
<name>A0ABQ6MIZ5_9STRA</name>
<evidence type="ECO:0000313" key="10">
    <source>
        <dbReference type="Proteomes" id="UP001165060"/>
    </source>
</evidence>
<evidence type="ECO:0000256" key="3">
    <source>
        <dbReference type="ARBA" id="ARBA00022737"/>
    </source>
</evidence>
<protein>
    <recommendedName>
        <fullName evidence="8">WW domain-containing protein</fullName>
    </recommendedName>
</protein>